<keyword evidence="3" id="KW-0813">Transport</keyword>
<feature type="transmembrane region" description="Helical" evidence="7">
    <location>
        <begin position="285"/>
        <end position="306"/>
    </location>
</feature>
<evidence type="ECO:0000256" key="2">
    <source>
        <dbReference type="ARBA" id="ARBA00010992"/>
    </source>
</evidence>
<feature type="transmembrane region" description="Helical" evidence="7">
    <location>
        <begin position="352"/>
        <end position="372"/>
    </location>
</feature>
<keyword evidence="10" id="KW-1185">Reference proteome</keyword>
<dbReference type="InterPro" id="IPR003663">
    <property type="entry name" value="Sugar/inositol_transpt"/>
</dbReference>
<keyword evidence="4 7" id="KW-0812">Transmembrane</keyword>
<evidence type="ECO:0000256" key="6">
    <source>
        <dbReference type="ARBA" id="ARBA00023136"/>
    </source>
</evidence>
<evidence type="ECO:0000256" key="4">
    <source>
        <dbReference type="ARBA" id="ARBA00022692"/>
    </source>
</evidence>
<name>A0A3D8QVT0_9EURO</name>
<accession>A0A3D8QVT0</accession>
<dbReference type="AlphaFoldDB" id="A0A3D8QVT0"/>
<dbReference type="Gene3D" id="1.20.1250.20">
    <property type="entry name" value="MFS general substrate transporter like domains"/>
    <property type="match status" value="1"/>
</dbReference>
<dbReference type="RefSeq" id="XP_026599904.1">
    <property type="nucleotide sequence ID" value="XM_026751556.1"/>
</dbReference>
<evidence type="ECO:0000313" key="10">
    <source>
        <dbReference type="Proteomes" id="UP000256690"/>
    </source>
</evidence>
<dbReference type="InterPro" id="IPR020846">
    <property type="entry name" value="MFS_dom"/>
</dbReference>
<evidence type="ECO:0000256" key="5">
    <source>
        <dbReference type="ARBA" id="ARBA00022989"/>
    </source>
</evidence>
<feature type="transmembrane region" description="Helical" evidence="7">
    <location>
        <begin position="144"/>
        <end position="161"/>
    </location>
</feature>
<gene>
    <name evidence="9" type="ORF">DSM5745_09540</name>
</gene>
<dbReference type="PANTHER" id="PTHR48022:SF28">
    <property type="entry name" value="MAJOR FACILITATOR SUPERFAMILY (MFS) PROFILE DOMAIN-CONTAINING PROTEIN-RELATED"/>
    <property type="match status" value="1"/>
</dbReference>
<dbReference type="Proteomes" id="UP000256690">
    <property type="component" value="Unassembled WGS sequence"/>
</dbReference>
<sequence>MLGMNRLEGAPLRAAIVVTGAFYFTLLGYDQGVLGGIIGQPQFLDTINNPNAIIQGLVVSIFDVGCMIGCAISGIYGLALGRRRAVILGCMLIVLGGAGQAAVYHIVQLVVFRIVTGIGLGIVSSNVPVWLAETSKARKRGQKVAVQLCLVLTGNVTAYWVNYGMGFTSGEVVFRIPIAWQCFYPLVAIVLALGLPQSPCVLYYWGEVNSGDEVLRRLYGGTEGADTALPGDTETSTALAAERTEILREIASEQQQQQQQRTPTATAGAKSLLLQSLGAQNRGRLLLIITLQSLQQLGGCNITAYYQTTLFSTSIGLPTNLSKLLAGFSAICFLLGTLPDVYLIERLGRRRLMLLGSCGCFTTMLLFTVLLALNTPSASWGAVAMLFSFQLYVPSHL</sequence>
<comment type="similarity">
    <text evidence="2">Belongs to the major facilitator superfamily. Sugar transporter (TC 2.A.1.1) family.</text>
</comment>
<protein>
    <recommendedName>
        <fullName evidence="8">Major facilitator superfamily (MFS) profile domain-containing protein</fullName>
    </recommendedName>
</protein>
<dbReference type="PROSITE" id="PS50850">
    <property type="entry name" value="MFS"/>
    <property type="match status" value="1"/>
</dbReference>
<feature type="transmembrane region" description="Helical" evidence="7">
    <location>
        <begin position="110"/>
        <end position="132"/>
    </location>
</feature>
<dbReference type="InterPro" id="IPR036259">
    <property type="entry name" value="MFS_trans_sf"/>
</dbReference>
<dbReference type="PANTHER" id="PTHR48022">
    <property type="entry name" value="PLASTIDIC GLUCOSE TRANSPORTER 4"/>
    <property type="match status" value="1"/>
</dbReference>
<dbReference type="EMBL" id="PVWQ01000013">
    <property type="protein sequence ID" value="RDW65801.1"/>
    <property type="molecule type" value="Genomic_DNA"/>
</dbReference>
<evidence type="ECO:0000313" key="9">
    <source>
        <dbReference type="EMBL" id="RDW65801.1"/>
    </source>
</evidence>
<comment type="subcellular location">
    <subcellularLocation>
        <location evidence="1">Membrane</location>
        <topology evidence="1">Multi-pass membrane protein</topology>
    </subcellularLocation>
</comment>
<feature type="transmembrane region" description="Helical" evidence="7">
    <location>
        <begin position="85"/>
        <end position="104"/>
    </location>
</feature>
<proteinExistence type="inferred from homology"/>
<evidence type="ECO:0000256" key="3">
    <source>
        <dbReference type="ARBA" id="ARBA00022448"/>
    </source>
</evidence>
<reference evidence="9 10" key="1">
    <citation type="journal article" date="2018" name="IMA Fungus">
        <title>IMA Genome-F 9: Draft genome sequence of Annulohypoxylon stygium, Aspergillus mulundensis, Berkeleyomyces basicola (syn. Thielaviopsis basicola), Ceratocystis smalleyi, two Cercospora beticola strains, Coleophoma cylindrospora, Fusarium fracticaudum, Phialophora cf. hyalina, and Morchella septimelata.</title>
        <authorList>
            <person name="Wingfield B.D."/>
            <person name="Bills G.F."/>
            <person name="Dong Y."/>
            <person name="Huang W."/>
            <person name="Nel W.J."/>
            <person name="Swalarsk-Parry B.S."/>
            <person name="Vaghefi N."/>
            <person name="Wilken P.M."/>
            <person name="An Z."/>
            <person name="de Beer Z.W."/>
            <person name="De Vos L."/>
            <person name="Chen L."/>
            <person name="Duong T.A."/>
            <person name="Gao Y."/>
            <person name="Hammerbacher A."/>
            <person name="Kikkert J.R."/>
            <person name="Li Y."/>
            <person name="Li H."/>
            <person name="Li K."/>
            <person name="Li Q."/>
            <person name="Liu X."/>
            <person name="Ma X."/>
            <person name="Naidoo K."/>
            <person name="Pethybridge S.J."/>
            <person name="Sun J."/>
            <person name="Steenkamp E.T."/>
            <person name="van der Nest M.A."/>
            <person name="van Wyk S."/>
            <person name="Wingfield M.J."/>
            <person name="Xiong C."/>
            <person name="Yue Q."/>
            <person name="Zhang X."/>
        </authorList>
    </citation>
    <scope>NUCLEOTIDE SEQUENCE [LARGE SCALE GENOMIC DNA]</scope>
    <source>
        <strain evidence="9 10">DSM 5745</strain>
    </source>
</reference>
<feature type="transmembrane region" description="Helical" evidence="7">
    <location>
        <begin position="12"/>
        <end position="32"/>
    </location>
</feature>
<evidence type="ECO:0000256" key="7">
    <source>
        <dbReference type="SAM" id="Phobius"/>
    </source>
</evidence>
<feature type="transmembrane region" description="Helical" evidence="7">
    <location>
        <begin position="173"/>
        <end position="195"/>
    </location>
</feature>
<feature type="transmembrane region" description="Helical" evidence="7">
    <location>
        <begin position="52"/>
        <end position="78"/>
    </location>
</feature>
<feature type="transmembrane region" description="Helical" evidence="7">
    <location>
        <begin position="326"/>
        <end position="345"/>
    </location>
</feature>
<dbReference type="STRING" id="1810919.A0A3D8QVT0"/>
<keyword evidence="6 7" id="KW-0472">Membrane</keyword>
<dbReference type="OrthoDB" id="6612291at2759"/>
<dbReference type="InterPro" id="IPR005828">
    <property type="entry name" value="MFS_sugar_transport-like"/>
</dbReference>
<dbReference type="GO" id="GO:0016020">
    <property type="term" value="C:membrane"/>
    <property type="evidence" value="ECO:0007669"/>
    <property type="project" value="UniProtKB-SubCell"/>
</dbReference>
<comment type="caution">
    <text evidence="9">The sequence shown here is derived from an EMBL/GenBank/DDBJ whole genome shotgun (WGS) entry which is preliminary data.</text>
</comment>
<evidence type="ECO:0000256" key="1">
    <source>
        <dbReference type="ARBA" id="ARBA00004141"/>
    </source>
</evidence>
<evidence type="ECO:0000259" key="8">
    <source>
        <dbReference type="PROSITE" id="PS50850"/>
    </source>
</evidence>
<organism evidence="9 10">
    <name type="scientific">Aspergillus mulundensis</name>
    <dbReference type="NCBI Taxonomy" id="1810919"/>
    <lineage>
        <taxon>Eukaryota</taxon>
        <taxon>Fungi</taxon>
        <taxon>Dikarya</taxon>
        <taxon>Ascomycota</taxon>
        <taxon>Pezizomycotina</taxon>
        <taxon>Eurotiomycetes</taxon>
        <taxon>Eurotiomycetidae</taxon>
        <taxon>Eurotiales</taxon>
        <taxon>Aspergillaceae</taxon>
        <taxon>Aspergillus</taxon>
        <taxon>Aspergillus subgen. Nidulantes</taxon>
    </lineage>
</organism>
<dbReference type="Pfam" id="PF00083">
    <property type="entry name" value="Sugar_tr"/>
    <property type="match status" value="1"/>
</dbReference>
<feature type="domain" description="Major facilitator superfamily (MFS) profile" evidence="8">
    <location>
        <begin position="16"/>
        <end position="397"/>
    </location>
</feature>
<keyword evidence="5 7" id="KW-1133">Transmembrane helix</keyword>
<dbReference type="GO" id="GO:0005351">
    <property type="term" value="F:carbohydrate:proton symporter activity"/>
    <property type="evidence" value="ECO:0007669"/>
    <property type="project" value="TreeGrafter"/>
</dbReference>
<dbReference type="GeneID" id="38119910"/>
<dbReference type="SUPFAM" id="SSF103473">
    <property type="entry name" value="MFS general substrate transporter"/>
    <property type="match status" value="1"/>
</dbReference>
<dbReference type="PRINTS" id="PR00171">
    <property type="entry name" value="SUGRTRNSPORT"/>
</dbReference>
<dbReference type="InterPro" id="IPR050360">
    <property type="entry name" value="MFS_Sugar_Transporters"/>
</dbReference>